<dbReference type="AlphaFoldDB" id="A0A5A7P3X6"/>
<gene>
    <name evidence="1" type="ORF">STAS_03132</name>
</gene>
<name>A0A5A7P3X6_STRAF</name>
<dbReference type="EMBL" id="BKCP01001891">
    <property type="protein sequence ID" value="GER27419.1"/>
    <property type="molecule type" value="Genomic_DNA"/>
</dbReference>
<organism evidence="1 2">
    <name type="scientific">Striga asiatica</name>
    <name type="common">Asiatic witchweed</name>
    <name type="synonym">Buchnera asiatica</name>
    <dbReference type="NCBI Taxonomy" id="4170"/>
    <lineage>
        <taxon>Eukaryota</taxon>
        <taxon>Viridiplantae</taxon>
        <taxon>Streptophyta</taxon>
        <taxon>Embryophyta</taxon>
        <taxon>Tracheophyta</taxon>
        <taxon>Spermatophyta</taxon>
        <taxon>Magnoliopsida</taxon>
        <taxon>eudicotyledons</taxon>
        <taxon>Gunneridae</taxon>
        <taxon>Pentapetalae</taxon>
        <taxon>asterids</taxon>
        <taxon>lamiids</taxon>
        <taxon>Lamiales</taxon>
        <taxon>Orobanchaceae</taxon>
        <taxon>Buchnereae</taxon>
        <taxon>Striga</taxon>
    </lineage>
</organism>
<dbReference type="GO" id="GO:0016740">
    <property type="term" value="F:transferase activity"/>
    <property type="evidence" value="ECO:0007669"/>
    <property type="project" value="UniProtKB-KW"/>
</dbReference>
<evidence type="ECO:0000313" key="2">
    <source>
        <dbReference type="Proteomes" id="UP000325081"/>
    </source>
</evidence>
<sequence length="127" mass="13965">MDVYVMNNVCVQKFEMLLKNLTKSEESSPTAVTIPDMKNHIKILQNHNLTQSFAHTTACNVLGHNELPYCSNLFSLSSNTFSGGMAIKGTDKTSQAILDKIGYLDPHILHQPKTSISSSYGSKGSCR</sequence>
<accession>A0A5A7P3X6</accession>
<protein>
    <submittedName>
        <fullName evidence="1">Crotonobetainyl-CoA:carnitine CoA-transferase</fullName>
    </submittedName>
</protein>
<reference evidence="2" key="1">
    <citation type="journal article" date="2019" name="Curr. Biol.">
        <title>Genome Sequence of Striga asiatica Provides Insight into the Evolution of Plant Parasitism.</title>
        <authorList>
            <person name="Yoshida S."/>
            <person name="Kim S."/>
            <person name="Wafula E.K."/>
            <person name="Tanskanen J."/>
            <person name="Kim Y.M."/>
            <person name="Honaas L."/>
            <person name="Yang Z."/>
            <person name="Spallek T."/>
            <person name="Conn C.E."/>
            <person name="Ichihashi Y."/>
            <person name="Cheong K."/>
            <person name="Cui S."/>
            <person name="Der J.P."/>
            <person name="Gundlach H."/>
            <person name="Jiao Y."/>
            <person name="Hori C."/>
            <person name="Ishida J.K."/>
            <person name="Kasahara H."/>
            <person name="Kiba T."/>
            <person name="Kim M.S."/>
            <person name="Koo N."/>
            <person name="Laohavisit A."/>
            <person name="Lee Y.H."/>
            <person name="Lumba S."/>
            <person name="McCourt P."/>
            <person name="Mortimer J.C."/>
            <person name="Mutuku J.M."/>
            <person name="Nomura T."/>
            <person name="Sasaki-Sekimoto Y."/>
            <person name="Seto Y."/>
            <person name="Wang Y."/>
            <person name="Wakatake T."/>
            <person name="Sakakibara H."/>
            <person name="Demura T."/>
            <person name="Yamaguchi S."/>
            <person name="Yoneyama K."/>
            <person name="Manabe R.I."/>
            <person name="Nelson D.C."/>
            <person name="Schulman A.H."/>
            <person name="Timko M.P."/>
            <person name="dePamphilis C.W."/>
            <person name="Choi D."/>
            <person name="Shirasu K."/>
        </authorList>
    </citation>
    <scope>NUCLEOTIDE SEQUENCE [LARGE SCALE GENOMIC DNA]</scope>
    <source>
        <strain evidence="2">cv. UVA1</strain>
    </source>
</reference>
<dbReference type="Proteomes" id="UP000325081">
    <property type="component" value="Unassembled WGS sequence"/>
</dbReference>
<proteinExistence type="predicted"/>
<keyword evidence="2" id="KW-1185">Reference proteome</keyword>
<keyword evidence="1" id="KW-0808">Transferase</keyword>
<evidence type="ECO:0000313" key="1">
    <source>
        <dbReference type="EMBL" id="GER27419.1"/>
    </source>
</evidence>
<comment type="caution">
    <text evidence="1">The sequence shown here is derived from an EMBL/GenBank/DDBJ whole genome shotgun (WGS) entry which is preliminary data.</text>
</comment>